<feature type="signal peptide" evidence="2">
    <location>
        <begin position="1"/>
        <end position="20"/>
    </location>
</feature>
<evidence type="ECO:0000313" key="4">
    <source>
        <dbReference type="Proteomes" id="UP000244338"/>
    </source>
</evidence>
<evidence type="ECO:0000256" key="2">
    <source>
        <dbReference type="SAM" id="SignalP"/>
    </source>
</evidence>
<feature type="region of interest" description="Disordered" evidence="1">
    <location>
        <begin position="26"/>
        <end position="45"/>
    </location>
</feature>
<protein>
    <recommendedName>
        <fullName evidence="5">Beta-glucanase/beta-glucan synthetase</fullName>
    </recommendedName>
</protein>
<sequence>MKKLWGYKLTLFLTIIAVLAAGCSPNNPNNGETNAPSEPTHNPFEANEQDTLILGSIAHGFANPQLDEKGRILPLQYNGGELKINYIVRASGKAKNVGFLVFVDGIPQPYKFNTTEAPYEYMHIFDLEGDDQDTPFTFVFTPITGKKGDTLHLSIASVYNPAFIPDMKETDSYGGYQTTLESGRSLIFTQDADALDSSSIPWQEVLSNVRLSTKPVTKELLERHSGFETVDMEALDKKVYSELHVDGAVRQDNYQVKKSGTLHVTFNLFGHPGMRYRNTFYLNHKALTSKDGTSFETTLSKGNVAVIDADIELENLEDFNTFYVVSVPLNADDFPDDVVVLEKTPSLLLYKLSEWR</sequence>
<proteinExistence type="predicted"/>
<evidence type="ECO:0000256" key="1">
    <source>
        <dbReference type="SAM" id="MobiDB-lite"/>
    </source>
</evidence>
<accession>A0A2R6XYZ1</accession>
<dbReference type="PROSITE" id="PS51257">
    <property type="entry name" value="PROKAR_LIPOPROTEIN"/>
    <property type="match status" value="1"/>
</dbReference>
<reference evidence="4" key="1">
    <citation type="journal article" date="2018" name="Sci. Rep.">
        <title>Lignite coal burning seam in the remote Altai Mountains harbors a hydrogen-driven thermophilic microbial community.</title>
        <authorList>
            <person name="Kadnikov V.V."/>
            <person name="Mardanov A.V."/>
            <person name="Ivasenko D.A."/>
            <person name="Antsiferov D.V."/>
            <person name="Beletsky A.V."/>
            <person name="Karnachuk O.V."/>
            <person name="Ravin N.V."/>
        </authorList>
    </citation>
    <scope>NUCLEOTIDE SEQUENCE [LARGE SCALE GENOMIC DNA]</scope>
</reference>
<dbReference type="Proteomes" id="UP000244338">
    <property type="component" value="Unassembled WGS sequence"/>
</dbReference>
<organism evidence="3 4">
    <name type="scientific">Candidatus Carbonibacillus altaicus</name>
    <dbReference type="NCBI Taxonomy" id="2163959"/>
    <lineage>
        <taxon>Bacteria</taxon>
        <taxon>Bacillati</taxon>
        <taxon>Bacillota</taxon>
        <taxon>Bacilli</taxon>
        <taxon>Bacillales</taxon>
        <taxon>Candidatus Carbonibacillus</taxon>
    </lineage>
</organism>
<evidence type="ECO:0008006" key="5">
    <source>
        <dbReference type="Google" id="ProtNLM"/>
    </source>
</evidence>
<feature type="chain" id="PRO_5038926140" description="Beta-glucanase/beta-glucan synthetase" evidence="2">
    <location>
        <begin position="21"/>
        <end position="356"/>
    </location>
</feature>
<feature type="compositionally biased region" description="Polar residues" evidence="1">
    <location>
        <begin position="26"/>
        <end position="40"/>
    </location>
</feature>
<comment type="caution">
    <text evidence="3">The sequence shown here is derived from an EMBL/GenBank/DDBJ whole genome shotgun (WGS) entry which is preliminary data.</text>
</comment>
<evidence type="ECO:0000313" key="3">
    <source>
        <dbReference type="EMBL" id="PTQ55641.1"/>
    </source>
</evidence>
<dbReference type="EMBL" id="PEBX01000088">
    <property type="protein sequence ID" value="PTQ55641.1"/>
    <property type="molecule type" value="Genomic_DNA"/>
</dbReference>
<name>A0A2R6XYZ1_9BACL</name>
<dbReference type="AlphaFoldDB" id="A0A2R6XYZ1"/>
<gene>
    <name evidence="3" type="ORF">BSOLF_1762</name>
</gene>
<keyword evidence="2" id="KW-0732">Signal</keyword>